<organism evidence="1 2">
    <name type="scientific">Goodea atripinnis</name>
    <dbReference type="NCBI Taxonomy" id="208336"/>
    <lineage>
        <taxon>Eukaryota</taxon>
        <taxon>Metazoa</taxon>
        <taxon>Chordata</taxon>
        <taxon>Craniata</taxon>
        <taxon>Vertebrata</taxon>
        <taxon>Euteleostomi</taxon>
        <taxon>Actinopterygii</taxon>
        <taxon>Neopterygii</taxon>
        <taxon>Teleostei</taxon>
        <taxon>Neoteleostei</taxon>
        <taxon>Acanthomorphata</taxon>
        <taxon>Ovalentaria</taxon>
        <taxon>Atherinomorphae</taxon>
        <taxon>Cyprinodontiformes</taxon>
        <taxon>Goodeidae</taxon>
        <taxon>Goodea</taxon>
    </lineage>
</organism>
<evidence type="ECO:0000313" key="1">
    <source>
        <dbReference type="EMBL" id="MEQ2186364.1"/>
    </source>
</evidence>
<gene>
    <name evidence="1" type="ORF">GOODEAATRI_027728</name>
</gene>
<evidence type="ECO:0000313" key="2">
    <source>
        <dbReference type="Proteomes" id="UP001476798"/>
    </source>
</evidence>
<accession>A0ABV0PS89</accession>
<sequence length="109" mass="12521">MGEGAIMGTGTKGVSNHLMEAVAGRNVSLRNREFKLQSLQLRHHRVIPDISAGMFKFYIKYKRNIWSFYSGTQIGNFVLTYTAHTISHFTKSRLRIDNGRRFLCPDDQN</sequence>
<reference evidence="1 2" key="1">
    <citation type="submission" date="2021-06" db="EMBL/GenBank/DDBJ databases">
        <authorList>
            <person name="Palmer J.M."/>
        </authorList>
    </citation>
    <scope>NUCLEOTIDE SEQUENCE [LARGE SCALE GENOMIC DNA]</scope>
    <source>
        <strain evidence="1 2">GA_2019</strain>
        <tissue evidence="1">Muscle</tissue>
    </source>
</reference>
<dbReference type="EMBL" id="JAHRIO010083646">
    <property type="protein sequence ID" value="MEQ2186364.1"/>
    <property type="molecule type" value="Genomic_DNA"/>
</dbReference>
<proteinExistence type="predicted"/>
<comment type="caution">
    <text evidence="1">The sequence shown here is derived from an EMBL/GenBank/DDBJ whole genome shotgun (WGS) entry which is preliminary data.</text>
</comment>
<keyword evidence="2" id="KW-1185">Reference proteome</keyword>
<name>A0ABV0PS89_9TELE</name>
<protein>
    <submittedName>
        <fullName evidence="1">Uncharacterized protein</fullName>
    </submittedName>
</protein>
<dbReference type="Proteomes" id="UP001476798">
    <property type="component" value="Unassembled WGS sequence"/>
</dbReference>